<dbReference type="EMBL" id="QJVC01000001">
    <property type="protein sequence ID" value="PYI40118.1"/>
    <property type="molecule type" value="Genomic_DNA"/>
</dbReference>
<dbReference type="InterPro" id="IPR029066">
    <property type="entry name" value="PLP-binding_barrel"/>
</dbReference>
<reference evidence="1 2" key="1">
    <citation type="submission" date="2018-05" db="EMBL/GenBank/DDBJ databases">
        <title>Genetic diversity of glacier-inhabiting Cryobacterium bacteria in China and description of Cryobacterium mengkeensis sp. nov. and Arthrobacter glacialis sp. nov.</title>
        <authorList>
            <person name="Liu Q."/>
            <person name="Xin Y.-H."/>
        </authorList>
    </citation>
    <scope>NUCLEOTIDE SEQUENCE [LARGE SCALE GENOMIC DNA]</scope>
    <source>
        <strain evidence="1 2">B7</strain>
    </source>
</reference>
<dbReference type="OrthoDB" id="2445260at2"/>
<name>A0A2V5IUD0_9MICC</name>
<proteinExistence type="predicted"/>
<accession>A0A2V5IUD0</accession>
<keyword evidence="2" id="KW-1185">Reference proteome</keyword>
<comment type="caution">
    <text evidence="1">The sequence shown here is derived from an EMBL/GenBank/DDBJ whole genome shotgun (WGS) entry which is preliminary data.</text>
</comment>
<dbReference type="RefSeq" id="WP_110483444.1">
    <property type="nucleotide sequence ID" value="NZ_QJVC01000001.1"/>
</dbReference>
<dbReference type="GO" id="GO:0036088">
    <property type="term" value="P:D-serine catabolic process"/>
    <property type="evidence" value="ECO:0007669"/>
    <property type="project" value="TreeGrafter"/>
</dbReference>
<dbReference type="AlphaFoldDB" id="A0A2V5IUD0"/>
<dbReference type="Proteomes" id="UP000247980">
    <property type="component" value="Unassembled WGS sequence"/>
</dbReference>
<gene>
    <name evidence="1" type="ORF">CVS30_00890</name>
</gene>
<dbReference type="Gene3D" id="3.20.20.10">
    <property type="entry name" value="Alanine racemase"/>
    <property type="match status" value="1"/>
</dbReference>
<dbReference type="PANTHER" id="PTHR28004">
    <property type="entry name" value="ZGC:162816-RELATED"/>
    <property type="match status" value="1"/>
</dbReference>
<protein>
    <submittedName>
        <fullName evidence="1">Alanine racemase</fullName>
    </submittedName>
</protein>
<evidence type="ECO:0000313" key="2">
    <source>
        <dbReference type="Proteomes" id="UP000247980"/>
    </source>
</evidence>
<dbReference type="InterPro" id="IPR051466">
    <property type="entry name" value="D-amino_acid_metab_enzyme"/>
</dbReference>
<dbReference type="SUPFAM" id="SSF51419">
    <property type="entry name" value="PLP-binding barrel"/>
    <property type="match status" value="1"/>
</dbReference>
<dbReference type="PANTHER" id="PTHR28004:SF2">
    <property type="entry name" value="D-SERINE DEHYDRATASE"/>
    <property type="match status" value="1"/>
</dbReference>
<evidence type="ECO:0000313" key="1">
    <source>
        <dbReference type="EMBL" id="PYI40118.1"/>
    </source>
</evidence>
<organism evidence="1 2">
    <name type="scientific">Arthrobacter psychrolactophilus</name>
    <dbReference type="NCBI Taxonomy" id="92442"/>
    <lineage>
        <taxon>Bacteria</taxon>
        <taxon>Bacillati</taxon>
        <taxon>Actinomycetota</taxon>
        <taxon>Actinomycetes</taxon>
        <taxon>Micrococcales</taxon>
        <taxon>Micrococcaceae</taxon>
        <taxon>Arthrobacter</taxon>
    </lineage>
</organism>
<dbReference type="GO" id="GO:0008721">
    <property type="term" value="F:D-serine ammonia-lyase activity"/>
    <property type="evidence" value="ECO:0007669"/>
    <property type="project" value="TreeGrafter"/>
</dbReference>
<sequence>MQQNTPSSDYADSAGLVPLPQAALDAGRQGAPVPPSSWAQIDAACAALPAPLATLNVQDLAFNAGSLLRRAAGKPIRVASKSIRSKEVLRAVLAQPGFAGILGFTLPEALWLAADPSDAFTDIVVAYPSADATALRALAADPVACSRITLMVDSTEHLAWLAAALEQVAPAAAIRLCLDLDMSWRPTVGGKTLGHVGVHRSPLRNGADALALALSIDSYKHGATQLFTLVGVMAYEAQIAGLQDTPHTAFKVANRAKGAVLKQLQRTSMAELVDRRGKVMAALHNIVDLEFVNGGGTGSLELTTADPSVTELAAGSGLFGPTLFDGYSRFTAAHAVGFATHVVRRPAADMITTLGGGWSASGPHGADRSPLPVYPEGLSLVPTEGVGEVQTPLRGATAAQLKIGDKVWFRHAKSGEVCEHVAALEMIDGETWLGKTPTYRGEGKAFI</sequence>